<dbReference type="PANTHER" id="PTHR36785">
    <property type="entry name" value="OS05G0502500 PROTEIN"/>
    <property type="match status" value="1"/>
</dbReference>
<reference evidence="1 2" key="1">
    <citation type="journal article" date="2020" name="Mol. Plant">
        <title>The Chromosome-Based Rubber Tree Genome Provides New Insights into Spurge Genome Evolution and Rubber Biosynthesis.</title>
        <authorList>
            <person name="Liu J."/>
            <person name="Shi C."/>
            <person name="Shi C.C."/>
            <person name="Li W."/>
            <person name="Zhang Q.J."/>
            <person name="Zhang Y."/>
            <person name="Li K."/>
            <person name="Lu H.F."/>
            <person name="Shi C."/>
            <person name="Zhu S.T."/>
            <person name="Xiao Z.Y."/>
            <person name="Nan H."/>
            <person name="Yue Y."/>
            <person name="Zhu X.G."/>
            <person name="Wu Y."/>
            <person name="Hong X.N."/>
            <person name="Fan G.Y."/>
            <person name="Tong Y."/>
            <person name="Zhang D."/>
            <person name="Mao C.L."/>
            <person name="Liu Y.L."/>
            <person name="Hao S.J."/>
            <person name="Liu W.Q."/>
            <person name="Lv M.Q."/>
            <person name="Zhang H.B."/>
            <person name="Liu Y."/>
            <person name="Hu-Tang G.R."/>
            <person name="Wang J.P."/>
            <person name="Wang J.H."/>
            <person name="Sun Y.H."/>
            <person name="Ni S.B."/>
            <person name="Chen W.B."/>
            <person name="Zhang X.C."/>
            <person name="Jiao Y.N."/>
            <person name="Eichler E.E."/>
            <person name="Li G.H."/>
            <person name="Liu X."/>
            <person name="Gao L.Z."/>
        </authorList>
    </citation>
    <scope>NUCLEOTIDE SEQUENCE [LARGE SCALE GENOMIC DNA]</scope>
    <source>
        <strain evidence="2">cv. GT1</strain>
        <tissue evidence="1">Leaf</tissue>
    </source>
</reference>
<accession>A0A6A6KCV1</accession>
<organism evidence="1 2">
    <name type="scientific">Hevea brasiliensis</name>
    <name type="common">Para rubber tree</name>
    <name type="synonym">Siphonia brasiliensis</name>
    <dbReference type="NCBI Taxonomy" id="3981"/>
    <lineage>
        <taxon>Eukaryota</taxon>
        <taxon>Viridiplantae</taxon>
        <taxon>Streptophyta</taxon>
        <taxon>Embryophyta</taxon>
        <taxon>Tracheophyta</taxon>
        <taxon>Spermatophyta</taxon>
        <taxon>Magnoliopsida</taxon>
        <taxon>eudicotyledons</taxon>
        <taxon>Gunneridae</taxon>
        <taxon>Pentapetalae</taxon>
        <taxon>rosids</taxon>
        <taxon>fabids</taxon>
        <taxon>Malpighiales</taxon>
        <taxon>Euphorbiaceae</taxon>
        <taxon>Crotonoideae</taxon>
        <taxon>Micrandreae</taxon>
        <taxon>Hevea</taxon>
    </lineage>
</organism>
<dbReference type="EMBL" id="JAAGAX010000017">
    <property type="protein sequence ID" value="KAF2285956.1"/>
    <property type="molecule type" value="Genomic_DNA"/>
</dbReference>
<proteinExistence type="predicted"/>
<evidence type="ECO:0000313" key="1">
    <source>
        <dbReference type="EMBL" id="KAF2285956.1"/>
    </source>
</evidence>
<keyword evidence="2" id="KW-1185">Reference proteome</keyword>
<dbReference type="Proteomes" id="UP000467840">
    <property type="component" value="Chromosome 3"/>
</dbReference>
<comment type="caution">
    <text evidence="1">The sequence shown here is derived from an EMBL/GenBank/DDBJ whole genome shotgun (WGS) entry which is preliminary data.</text>
</comment>
<name>A0A6A6KCV1_HEVBR</name>
<sequence length="129" mass="14478">MVRFWKPKIIIVELAKAIGVDAVYAHIELSHDKCPNCGNDFQIFKSTLNDELQLCPFCSQPFSVVEDEFVRDSVKFSNSSTTFRQAFGDFSAASKKGEVHFNILVHIADTAAKISNLLYSIVCQRLNDS</sequence>
<evidence type="ECO:0000313" key="2">
    <source>
        <dbReference type="Proteomes" id="UP000467840"/>
    </source>
</evidence>
<dbReference type="AlphaFoldDB" id="A0A6A6KCV1"/>
<protein>
    <submittedName>
        <fullName evidence="1">Uncharacterized protein</fullName>
    </submittedName>
</protein>
<dbReference type="PANTHER" id="PTHR36785:SF1">
    <property type="entry name" value="OS05G0502500 PROTEIN"/>
    <property type="match status" value="1"/>
</dbReference>
<gene>
    <name evidence="1" type="ORF">GH714_009166</name>
</gene>